<name>A0A0T5PDH8_9RHOB</name>
<dbReference type="PANTHER" id="PTHR35562">
    <property type="entry name" value="DNA ENDONUCLEASE SMRA-RELATED"/>
    <property type="match status" value="1"/>
</dbReference>
<dbReference type="Pfam" id="PF01713">
    <property type="entry name" value="Smr"/>
    <property type="match status" value="1"/>
</dbReference>
<dbReference type="SMART" id="SM00463">
    <property type="entry name" value="SMR"/>
    <property type="match status" value="1"/>
</dbReference>
<accession>A0A0T5PDH8</accession>
<evidence type="ECO:0000313" key="6">
    <source>
        <dbReference type="Proteomes" id="UP000325785"/>
    </source>
</evidence>
<evidence type="ECO:0000313" key="3">
    <source>
        <dbReference type="EMBL" id="KRS19298.1"/>
    </source>
</evidence>
<dbReference type="Proteomes" id="UP000051401">
    <property type="component" value="Unassembled WGS sequence"/>
</dbReference>
<feature type="compositionally biased region" description="Basic and acidic residues" evidence="1">
    <location>
        <begin position="32"/>
        <end position="54"/>
    </location>
</feature>
<dbReference type="EC" id="3.1.-.-" evidence="4"/>
<dbReference type="PATRIC" id="fig|540747.5.peg.24"/>
<keyword evidence="4" id="KW-0540">Nuclease</keyword>
<feature type="domain" description="Smr" evidence="2">
    <location>
        <begin position="105"/>
        <end position="195"/>
    </location>
</feature>
<keyword evidence="5" id="KW-1185">Reference proteome</keyword>
<dbReference type="EMBL" id="CP031598">
    <property type="protein sequence ID" value="QEW29403.1"/>
    <property type="molecule type" value="Genomic_DNA"/>
</dbReference>
<evidence type="ECO:0000256" key="1">
    <source>
        <dbReference type="SAM" id="MobiDB-lite"/>
    </source>
</evidence>
<feature type="region of interest" description="Disordered" evidence="1">
    <location>
        <begin position="17"/>
        <end position="54"/>
    </location>
</feature>
<evidence type="ECO:0000313" key="5">
    <source>
        <dbReference type="Proteomes" id="UP000051401"/>
    </source>
</evidence>
<evidence type="ECO:0000259" key="2">
    <source>
        <dbReference type="PROSITE" id="PS50828"/>
    </source>
</evidence>
<organism evidence="3 5">
    <name type="scientific">Roseovarius indicus</name>
    <dbReference type="NCBI Taxonomy" id="540747"/>
    <lineage>
        <taxon>Bacteria</taxon>
        <taxon>Pseudomonadati</taxon>
        <taxon>Pseudomonadota</taxon>
        <taxon>Alphaproteobacteria</taxon>
        <taxon>Rhodobacterales</taxon>
        <taxon>Roseobacteraceae</taxon>
        <taxon>Roseovarius</taxon>
    </lineage>
</organism>
<sequence length="198" mass="22678">MSRRKLRPDELELWSRVARTTERMHPSKPSKSKNDLPFRSEKKAAEPPAREPIERFEIGQKANGKPARHDVLPGMPEQIAAAPVKMDRKAYDRLKRGKLKPEARIDLHGMTLDQARPALHSFIMKSFSRDRRLVLVITGKGRESPDDGPIPRRPGVLRHTVPHWLQTPPLSQMVLQISEAHVRHGGGGAYYVYLRRKR</sequence>
<dbReference type="InterPro" id="IPR036063">
    <property type="entry name" value="Smr_dom_sf"/>
</dbReference>
<dbReference type="GO" id="GO:0004519">
    <property type="term" value="F:endonuclease activity"/>
    <property type="evidence" value="ECO:0007669"/>
    <property type="project" value="UniProtKB-KW"/>
</dbReference>
<dbReference type="AlphaFoldDB" id="A0A0T5PDH8"/>
<keyword evidence="4" id="KW-0378">Hydrolase</keyword>
<dbReference type="EMBL" id="LAXI01000001">
    <property type="protein sequence ID" value="KRS19298.1"/>
    <property type="molecule type" value="Genomic_DNA"/>
</dbReference>
<dbReference type="PROSITE" id="PS50828">
    <property type="entry name" value="SMR"/>
    <property type="match status" value="1"/>
</dbReference>
<dbReference type="KEGG" id="rid:RIdsm_05247"/>
<dbReference type="PANTHER" id="PTHR35562:SF2">
    <property type="entry name" value="DNA ENDONUCLEASE SMRA-RELATED"/>
    <property type="match status" value="1"/>
</dbReference>
<proteinExistence type="predicted"/>
<dbReference type="OrthoDB" id="7165597at2"/>
<dbReference type="SUPFAM" id="SSF160443">
    <property type="entry name" value="SMR domain-like"/>
    <property type="match status" value="1"/>
</dbReference>
<dbReference type="InterPro" id="IPR002625">
    <property type="entry name" value="Smr_dom"/>
</dbReference>
<reference evidence="4 6" key="2">
    <citation type="submission" date="2018-08" db="EMBL/GenBank/DDBJ databases">
        <title>Genetic Globetrotter - A new plasmid hitch-hiking vast phylogenetic and geographic distances.</title>
        <authorList>
            <person name="Vollmers J."/>
            <person name="Petersen J."/>
        </authorList>
    </citation>
    <scope>NUCLEOTIDE SEQUENCE [LARGE SCALE GENOMIC DNA]</scope>
    <source>
        <strain evidence="4 6">DSM 26383</strain>
    </source>
</reference>
<dbReference type="STRING" id="540747.SAMN04488031_102254"/>
<evidence type="ECO:0000313" key="4">
    <source>
        <dbReference type="EMBL" id="QEW29403.1"/>
    </source>
</evidence>
<protein>
    <submittedName>
        <fullName evidence="3">DNA mismatch repair protein MutS</fullName>
    </submittedName>
    <submittedName>
        <fullName evidence="4">Putative DNA endonuclease SmrA</fullName>
        <ecNumber evidence="4">3.1.-.-</ecNumber>
    </submittedName>
</protein>
<dbReference type="Gene3D" id="3.30.1370.110">
    <property type="match status" value="1"/>
</dbReference>
<dbReference type="Proteomes" id="UP000325785">
    <property type="component" value="Chromosome"/>
</dbReference>
<keyword evidence="4" id="KW-0255">Endonuclease</keyword>
<dbReference type="GO" id="GO:0016787">
    <property type="term" value="F:hydrolase activity"/>
    <property type="evidence" value="ECO:0007669"/>
    <property type="project" value="UniProtKB-KW"/>
</dbReference>
<gene>
    <name evidence="4" type="primary">smrA</name>
    <name evidence="4" type="ORF">RIdsm_05247</name>
    <name evidence="3" type="ORF">XM52_00125</name>
</gene>
<dbReference type="RefSeq" id="WP_057812056.1">
    <property type="nucleotide sequence ID" value="NZ_CP031598.1"/>
</dbReference>
<reference evidence="3 5" key="1">
    <citation type="submission" date="2015-04" db="EMBL/GenBank/DDBJ databases">
        <title>The draft genome sequence of Roseovarius indicus B108T.</title>
        <authorList>
            <person name="Li G."/>
            <person name="Lai Q."/>
            <person name="Shao Z."/>
            <person name="Yan P."/>
        </authorList>
    </citation>
    <scope>NUCLEOTIDE SEQUENCE [LARGE SCALE GENOMIC DNA]</scope>
    <source>
        <strain evidence="3 5">B108</strain>
    </source>
</reference>